<dbReference type="PANTHER" id="PTHR34595:SF7">
    <property type="entry name" value="SLL1039 PROTEIN"/>
    <property type="match status" value="1"/>
</dbReference>
<dbReference type="EMBL" id="CP001100">
    <property type="protein sequence ID" value="ACF14838.1"/>
    <property type="molecule type" value="Genomic_DNA"/>
</dbReference>
<proteinExistence type="predicted"/>
<evidence type="ECO:0000313" key="2">
    <source>
        <dbReference type="EMBL" id="ACF14838.1"/>
    </source>
</evidence>
<accession>B3QX28</accession>
<keyword evidence="3" id="KW-1185">Reference proteome</keyword>
<reference evidence="2 3" key="1">
    <citation type="submission" date="2008-06" db="EMBL/GenBank/DDBJ databases">
        <title>Complete sequence of Chloroherpeton thalassium ATCC 35110.</title>
        <authorList>
            <consortium name="US DOE Joint Genome Institute"/>
            <person name="Lucas S."/>
            <person name="Copeland A."/>
            <person name="Lapidus A."/>
            <person name="Glavina del Rio T."/>
            <person name="Dalin E."/>
            <person name="Tice H."/>
            <person name="Bruce D."/>
            <person name="Goodwin L."/>
            <person name="Pitluck S."/>
            <person name="Schmutz J."/>
            <person name="Larimer F."/>
            <person name="Land M."/>
            <person name="Hauser L."/>
            <person name="Kyrpides N."/>
            <person name="Mikhailova N."/>
            <person name="Liu Z."/>
            <person name="Li T."/>
            <person name="Zhao F."/>
            <person name="Overmann J."/>
            <person name="Bryant D.A."/>
            <person name="Richardson P."/>
        </authorList>
    </citation>
    <scope>NUCLEOTIDE SEQUENCE [LARGE SCALE GENOMIC DNA]</scope>
    <source>
        <strain evidence="3">ATCC 35110 / GB-78</strain>
    </source>
</reference>
<organism evidence="2 3">
    <name type="scientific">Chloroherpeton thalassium (strain ATCC 35110 / GB-78)</name>
    <dbReference type="NCBI Taxonomy" id="517418"/>
    <lineage>
        <taxon>Bacteria</taxon>
        <taxon>Pseudomonadati</taxon>
        <taxon>Chlorobiota</taxon>
        <taxon>Chlorobiia</taxon>
        <taxon>Chlorobiales</taxon>
        <taxon>Chloroherpetonaceae</taxon>
        <taxon>Chloroherpeton</taxon>
    </lineage>
</organism>
<dbReference type="HOGENOM" id="CLU_071567_1_0_10"/>
<evidence type="ECO:0000259" key="1">
    <source>
        <dbReference type="Pfam" id="PF04168"/>
    </source>
</evidence>
<dbReference type="KEGG" id="cts:Ctha_2388"/>
<dbReference type="RefSeq" id="WP_012500920.1">
    <property type="nucleotide sequence ID" value="NC_011026.1"/>
</dbReference>
<dbReference type="STRING" id="517418.Ctha_2388"/>
<sequence>MLSRVADAIYWMSRYIERAENYARFMDVNFNLSLELPPYASQQWMPLVVVTGDLSFYQELYKKADKDTVIYFLGFDPQNQNSIYSSILKARENARAVRPEITREVWEQINHIYYLVKEGREKKQWQKRDPRKFFMEVKKGCQLLYGIFNSTISRNEGLHFGKIGQLIERADKTSRVLDVKYHILLPTPDVVGSPFDLIQWAALLKSVSAYDMYRKEYGKLIPANISEFLILDKSFPRSMLSCLLEAEQSLHTITGSNGGYSNAAEKKLGILTSQLEYADIKDIFNAGLHEYLDDFQAKLNGVSSAIYETFFSLNALDRWRN</sequence>
<gene>
    <name evidence="2" type="ordered locus">Ctha_2388</name>
</gene>
<dbReference type="InterPro" id="IPR007296">
    <property type="entry name" value="DUF403"/>
</dbReference>
<dbReference type="InterPro" id="IPR051680">
    <property type="entry name" value="ATP-dep_Glu-Cys_Ligase-2"/>
</dbReference>
<dbReference type="OrthoDB" id="9803532at2"/>
<protein>
    <recommendedName>
        <fullName evidence="1">DUF403 domain-containing protein</fullName>
    </recommendedName>
</protein>
<name>B3QX28_CHLT3</name>
<dbReference type="PANTHER" id="PTHR34595">
    <property type="entry name" value="BLR5612 PROTEIN"/>
    <property type="match status" value="1"/>
</dbReference>
<evidence type="ECO:0000313" key="3">
    <source>
        <dbReference type="Proteomes" id="UP000001208"/>
    </source>
</evidence>
<dbReference type="AlphaFoldDB" id="B3QX28"/>
<dbReference type="eggNOG" id="COG2307">
    <property type="taxonomic scope" value="Bacteria"/>
</dbReference>
<dbReference type="Pfam" id="PF04168">
    <property type="entry name" value="Alpha-E"/>
    <property type="match status" value="1"/>
</dbReference>
<feature type="domain" description="DUF403" evidence="1">
    <location>
        <begin position="1"/>
        <end position="311"/>
    </location>
</feature>
<dbReference type="Proteomes" id="UP000001208">
    <property type="component" value="Chromosome"/>
</dbReference>